<dbReference type="GO" id="GO:0006913">
    <property type="term" value="P:nucleocytoplasmic transport"/>
    <property type="evidence" value="ECO:0007669"/>
    <property type="project" value="TreeGrafter"/>
</dbReference>
<dbReference type="OrthoDB" id="120976at2759"/>
<dbReference type="InterPro" id="IPR027038">
    <property type="entry name" value="RanGap"/>
</dbReference>
<dbReference type="Proteomes" id="UP000217199">
    <property type="component" value="Unassembled WGS sequence"/>
</dbReference>
<dbReference type="GO" id="GO:0005096">
    <property type="term" value="F:GTPase activator activity"/>
    <property type="evidence" value="ECO:0007669"/>
    <property type="project" value="InterPro"/>
</dbReference>
<feature type="compositionally biased region" description="Basic and acidic residues" evidence="1">
    <location>
        <begin position="940"/>
        <end position="961"/>
    </location>
</feature>
<feature type="region of interest" description="Disordered" evidence="1">
    <location>
        <begin position="851"/>
        <end position="877"/>
    </location>
</feature>
<feature type="region of interest" description="Disordered" evidence="1">
    <location>
        <begin position="898"/>
        <end position="983"/>
    </location>
</feature>
<dbReference type="AlphaFoldDB" id="A0A286UF02"/>
<evidence type="ECO:0000313" key="3">
    <source>
        <dbReference type="Proteomes" id="UP000217199"/>
    </source>
</evidence>
<keyword evidence="3" id="KW-1185">Reference proteome</keyword>
<feature type="region of interest" description="Disordered" evidence="1">
    <location>
        <begin position="1"/>
        <end position="42"/>
    </location>
</feature>
<dbReference type="GO" id="GO:0005829">
    <property type="term" value="C:cytosol"/>
    <property type="evidence" value="ECO:0007669"/>
    <property type="project" value="TreeGrafter"/>
</dbReference>
<dbReference type="InterPro" id="IPR001611">
    <property type="entry name" value="Leu-rich_rpt"/>
</dbReference>
<dbReference type="Gene3D" id="3.80.10.10">
    <property type="entry name" value="Ribonuclease Inhibitor"/>
    <property type="match status" value="3"/>
</dbReference>
<feature type="compositionally biased region" description="Low complexity" evidence="1">
    <location>
        <begin position="13"/>
        <end position="22"/>
    </location>
</feature>
<dbReference type="GO" id="GO:0005634">
    <property type="term" value="C:nucleus"/>
    <property type="evidence" value="ECO:0007669"/>
    <property type="project" value="TreeGrafter"/>
</dbReference>
<evidence type="ECO:0000313" key="2">
    <source>
        <dbReference type="EMBL" id="PAV18128.1"/>
    </source>
</evidence>
<dbReference type="SMART" id="SM00368">
    <property type="entry name" value="LRR_RI"/>
    <property type="match status" value="7"/>
</dbReference>
<feature type="compositionally biased region" description="Low complexity" evidence="1">
    <location>
        <begin position="1165"/>
        <end position="1187"/>
    </location>
</feature>
<gene>
    <name evidence="2" type="ORF">PNOK_0661400</name>
</gene>
<dbReference type="GO" id="GO:0048471">
    <property type="term" value="C:perinuclear region of cytoplasm"/>
    <property type="evidence" value="ECO:0007669"/>
    <property type="project" value="TreeGrafter"/>
</dbReference>
<dbReference type="Pfam" id="PF00560">
    <property type="entry name" value="LRR_1"/>
    <property type="match status" value="1"/>
</dbReference>
<dbReference type="SUPFAM" id="SSF52047">
    <property type="entry name" value="RNI-like"/>
    <property type="match status" value="1"/>
</dbReference>
<feature type="compositionally biased region" description="Gly residues" evidence="1">
    <location>
        <begin position="853"/>
        <end position="877"/>
    </location>
</feature>
<dbReference type="PANTHER" id="PTHR24113:SF15">
    <property type="entry name" value="NACHT DOMAIN-CONTAINING PROTEIN"/>
    <property type="match status" value="1"/>
</dbReference>
<dbReference type="InterPro" id="IPR032675">
    <property type="entry name" value="LRR_dom_sf"/>
</dbReference>
<feature type="region of interest" description="Disordered" evidence="1">
    <location>
        <begin position="348"/>
        <end position="437"/>
    </location>
</feature>
<feature type="compositionally biased region" description="Pro residues" evidence="1">
    <location>
        <begin position="415"/>
        <end position="430"/>
    </location>
</feature>
<feature type="compositionally biased region" description="Polar residues" evidence="1">
    <location>
        <begin position="1083"/>
        <end position="1096"/>
    </location>
</feature>
<protein>
    <submittedName>
        <fullName evidence="2">RNI</fullName>
    </submittedName>
</protein>
<dbReference type="GO" id="GO:0031267">
    <property type="term" value="F:small GTPase binding"/>
    <property type="evidence" value="ECO:0007669"/>
    <property type="project" value="TreeGrafter"/>
</dbReference>
<feature type="compositionally biased region" description="Polar residues" evidence="1">
    <location>
        <begin position="1"/>
        <end position="10"/>
    </location>
</feature>
<organism evidence="2 3">
    <name type="scientific">Pyrrhoderma noxium</name>
    <dbReference type="NCBI Taxonomy" id="2282107"/>
    <lineage>
        <taxon>Eukaryota</taxon>
        <taxon>Fungi</taxon>
        <taxon>Dikarya</taxon>
        <taxon>Basidiomycota</taxon>
        <taxon>Agaricomycotina</taxon>
        <taxon>Agaricomycetes</taxon>
        <taxon>Hymenochaetales</taxon>
        <taxon>Hymenochaetaceae</taxon>
        <taxon>Pyrrhoderma</taxon>
    </lineage>
</organism>
<proteinExistence type="predicted"/>
<feature type="compositionally biased region" description="Low complexity" evidence="1">
    <location>
        <begin position="392"/>
        <end position="414"/>
    </location>
</feature>
<comment type="caution">
    <text evidence="2">The sequence shown here is derived from an EMBL/GenBank/DDBJ whole genome shotgun (WGS) entry which is preliminary data.</text>
</comment>
<evidence type="ECO:0000256" key="1">
    <source>
        <dbReference type="SAM" id="MobiDB-lite"/>
    </source>
</evidence>
<dbReference type="Pfam" id="PF13516">
    <property type="entry name" value="LRR_6"/>
    <property type="match status" value="1"/>
</dbReference>
<reference evidence="2 3" key="1">
    <citation type="journal article" date="2017" name="Mol. Ecol.">
        <title>Comparative and population genomic landscape of Phellinus noxius: A hypervariable fungus causing root rot in trees.</title>
        <authorList>
            <person name="Chung C.L."/>
            <person name="Lee T.J."/>
            <person name="Akiba M."/>
            <person name="Lee H.H."/>
            <person name="Kuo T.H."/>
            <person name="Liu D."/>
            <person name="Ke H.M."/>
            <person name="Yokoi T."/>
            <person name="Roa M.B."/>
            <person name="Lu M.J."/>
            <person name="Chang Y.Y."/>
            <person name="Ann P.J."/>
            <person name="Tsai J.N."/>
            <person name="Chen C.Y."/>
            <person name="Tzean S.S."/>
            <person name="Ota Y."/>
            <person name="Hattori T."/>
            <person name="Sahashi N."/>
            <person name="Liou R.F."/>
            <person name="Kikuchi T."/>
            <person name="Tsai I.J."/>
        </authorList>
    </citation>
    <scope>NUCLEOTIDE SEQUENCE [LARGE SCALE GENOMIC DNA]</scope>
    <source>
        <strain evidence="2 3">FFPRI411160</strain>
    </source>
</reference>
<dbReference type="PANTHER" id="PTHR24113">
    <property type="entry name" value="RAN GTPASE-ACTIVATING PROTEIN 1"/>
    <property type="match status" value="1"/>
</dbReference>
<dbReference type="EMBL" id="NBII01000006">
    <property type="protein sequence ID" value="PAV18128.1"/>
    <property type="molecule type" value="Genomic_DNA"/>
</dbReference>
<name>A0A286UF02_9AGAM</name>
<dbReference type="STRING" id="2282107.A0A286UF02"/>
<accession>A0A286UF02</accession>
<sequence length="1207" mass="128864">MTTPTLQHLQMASPKCSSPSSSAVTIPRPGKSILKKPPPPQQSFFSLSRLSRLLPNQNQSSSSASSNTNVIRPDENLKRAHFFLPHLATVYPISAANPPTSAFIKEEKKTVEAREAERRRRIVRGNSYGPGNPDTDEWWSMDKVESFYQECCVGREEEPHSGISAALKKASGNQDRTLDLSGISITLTQAAVLSDVFAVEWGLRKLFLKECDLDEHVLKPLLHSLLIPGSLNFLSVASNRKLKAPAFKLISAFVQKSKNLQFLDLSQNMMDKKSVEYIGSSLRPASEPGLVSLRMDDCSLRPASLETLAQSVRTSSLRNISLRHNRISASGSVALALMIKDYPDTMPASNTASNSSSTSSSTTSSPIASTNSLFSTLSPPSTPLSPSPPLTPTQQLLGLQHQLSPSISPRSSVIVPPPSRQGPIPPPPVHPANAPVQTTYTPYIPRARRAAAAAAGATANARAIQHASHAPNPLAANGQQVPIITSSAQGGVTMRHPVQLMANGGSGVSTTSATAAAASSVSSKLAGPSAALLDKVRALDALPRLGELRTLDLRGNDIRAGVQYVAQVLKRNRTLKVLNLSENKIDVNGLVSVAEALKYNLTLETLDLSRNPCSGPSLDGIQSLRTAFTLNTSLKRLFLSSTSLTSAGAIALAEFLPESSSLLHLDLTINNLEIAGVMALSEGLKSNHVMRCLDLNIPPDDEEFARMCRDILNTCVRNTEEAEKASQAAISGRGMGKGVWGMIEESELAKTLKKGDEKKTDEDYISQAKACQNELEQLVKRIQTSSSSFAYDASTASAASELVNRSKAALTLLGDVIQSIEDPIRIEELFYINENISNLISEVEESRSRAGAEVGGAVNGNGNGNVNGNGSGSGTGYLQGSKSKLNIKLNGLRLQIPDSLDDEASGDEEDQTHHQQQQQGGKLTANGNSGGGDDEEELLETPKVDKGKGRAEPEPEIHEKILSPSPNFVLSDEDDEDEDDEEKRAALAELGLEMGMGIEVGGPSPTDLSKVMVEEEGEVFRKGNVLLGPEEMEGEYDGEELRIELLEAKVERPPPRALNVDEFGMELPPLPMSPDVEHLRSPSILSPTSPNPNSIMSGAHDHQQQQQPTKPPPRPYLRRSRSSSSSLNSPSVSSSSLNSAVVGGNGLEGSIKGSPATIHEGVETPVPGTPLSPSSSSNQVQSPSTASLSSYFTRQRSLPAGAASSVQ</sequence>
<feature type="compositionally biased region" description="Acidic residues" evidence="1">
    <location>
        <begin position="971"/>
        <end position="981"/>
    </location>
</feature>
<dbReference type="InParanoid" id="A0A286UF02"/>
<feature type="compositionally biased region" description="Acidic residues" evidence="1">
    <location>
        <begin position="899"/>
        <end position="910"/>
    </location>
</feature>
<feature type="region of interest" description="Disordered" evidence="1">
    <location>
        <begin position="1050"/>
        <end position="1207"/>
    </location>
</feature>
<feature type="compositionally biased region" description="Pro residues" evidence="1">
    <location>
        <begin position="380"/>
        <end position="391"/>
    </location>
</feature>
<feature type="compositionally biased region" description="Low complexity" evidence="1">
    <location>
        <begin position="1122"/>
        <end position="1142"/>
    </location>
</feature>
<feature type="compositionally biased region" description="Low complexity" evidence="1">
    <location>
        <begin position="348"/>
        <end position="379"/>
    </location>
</feature>